<dbReference type="InterPro" id="IPR031431">
    <property type="entry name" value="PARM1"/>
</dbReference>
<evidence type="ECO:0000256" key="2">
    <source>
        <dbReference type="SAM" id="SignalP"/>
    </source>
</evidence>
<evidence type="ECO:0000256" key="1">
    <source>
        <dbReference type="SAM" id="MobiDB-lite"/>
    </source>
</evidence>
<feature type="compositionally biased region" description="Polar residues" evidence="1">
    <location>
        <begin position="294"/>
        <end position="335"/>
    </location>
</feature>
<accession>A0AAW0JWI0</accession>
<feature type="compositionally biased region" description="Polar residues" evidence="1">
    <location>
        <begin position="365"/>
        <end position="390"/>
    </location>
</feature>
<gene>
    <name evidence="3" type="ORF">U0070_018451</name>
</gene>
<feature type="chain" id="PRO_5043541758" evidence="2">
    <location>
        <begin position="21"/>
        <end position="593"/>
    </location>
</feature>
<evidence type="ECO:0000313" key="3">
    <source>
        <dbReference type="EMBL" id="KAK7830907.1"/>
    </source>
</evidence>
<comment type="caution">
    <text evidence="3">The sequence shown here is derived from an EMBL/GenBank/DDBJ whole genome shotgun (WGS) entry which is preliminary data.</text>
</comment>
<dbReference type="EMBL" id="JBBHLL010000016">
    <property type="protein sequence ID" value="KAK7830907.1"/>
    <property type="molecule type" value="Genomic_DNA"/>
</dbReference>
<dbReference type="PANTHER" id="PTHR35453">
    <property type="entry name" value="PROSTATE ANDROGEN-REGULATED MUCIN-LIKE PROTEIN 1"/>
    <property type="match status" value="1"/>
</dbReference>
<reference evidence="3 4" key="1">
    <citation type="journal article" date="2023" name="bioRxiv">
        <title>Conserved and derived expression patterns and positive selection on dental genes reveal complex evolutionary context of ever-growing rodent molars.</title>
        <authorList>
            <person name="Calamari Z.T."/>
            <person name="Song A."/>
            <person name="Cohen E."/>
            <person name="Akter M."/>
            <person name="Roy R.D."/>
            <person name="Hallikas O."/>
            <person name="Christensen M.M."/>
            <person name="Li P."/>
            <person name="Marangoni P."/>
            <person name="Jernvall J."/>
            <person name="Klein O.D."/>
        </authorList>
    </citation>
    <scope>NUCLEOTIDE SEQUENCE [LARGE SCALE GENOMIC DNA]</scope>
    <source>
        <strain evidence="3">V071</strain>
    </source>
</reference>
<name>A0AAW0JWI0_MYOGA</name>
<protein>
    <submittedName>
        <fullName evidence="3">Uncharacterized protein</fullName>
    </submittedName>
</protein>
<keyword evidence="4" id="KW-1185">Reference proteome</keyword>
<feature type="compositionally biased region" description="Polar residues" evidence="1">
    <location>
        <begin position="565"/>
        <end position="576"/>
    </location>
</feature>
<dbReference type="GO" id="GO:0005769">
    <property type="term" value="C:early endosome"/>
    <property type="evidence" value="ECO:0007669"/>
    <property type="project" value="TreeGrafter"/>
</dbReference>
<feature type="region of interest" description="Disordered" evidence="1">
    <location>
        <begin position="356"/>
        <end position="505"/>
    </location>
</feature>
<feature type="region of interest" description="Disordered" evidence="1">
    <location>
        <begin position="537"/>
        <end position="593"/>
    </location>
</feature>
<keyword evidence="2" id="KW-0732">Signal</keyword>
<feature type="signal peptide" evidence="2">
    <location>
        <begin position="1"/>
        <end position="20"/>
    </location>
</feature>
<dbReference type="Proteomes" id="UP001488838">
    <property type="component" value="Unassembled WGS sequence"/>
</dbReference>
<dbReference type="Pfam" id="PF17061">
    <property type="entry name" value="PARM"/>
    <property type="match status" value="1"/>
</dbReference>
<organism evidence="3 4">
    <name type="scientific">Myodes glareolus</name>
    <name type="common">Bank vole</name>
    <name type="synonym">Clethrionomys glareolus</name>
    <dbReference type="NCBI Taxonomy" id="447135"/>
    <lineage>
        <taxon>Eukaryota</taxon>
        <taxon>Metazoa</taxon>
        <taxon>Chordata</taxon>
        <taxon>Craniata</taxon>
        <taxon>Vertebrata</taxon>
        <taxon>Euteleostomi</taxon>
        <taxon>Mammalia</taxon>
        <taxon>Eutheria</taxon>
        <taxon>Euarchontoglires</taxon>
        <taxon>Glires</taxon>
        <taxon>Rodentia</taxon>
        <taxon>Myomorpha</taxon>
        <taxon>Muroidea</taxon>
        <taxon>Cricetidae</taxon>
        <taxon>Arvicolinae</taxon>
        <taxon>Myodes</taxon>
    </lineage>
</organism>
<feature type="region of interest" description="Disordered" evidence="1">
    <location>
        <begin position="273"/>
        <end position="338"/>
    </location>
</feature>
<feature type="compositionally biased region" description="Basic and acidic residues" evidence="1">
    <location>
        <begin position="480"/>
        <end position="496"/>
    </location>
</feature>
<dbReference type="GO" id="GO:0005886">
    <property type="term" value="C:plasma membrane"/>
    <property type="evidence" value="ECO:0007669"/>
    <property type="project" value="TreeGrafter"/>
</dbReference>
<feature type="compositionally biased region" description="Low complexity" evidence="1">
    <location>
        <begin position="415"/>
        <end position="473"/>
    </location>
</feature>
<dbReference type="PANTHER" id="PTHR35453:SF1">
    <property type="entry name" value="PROSTATE ANDROGEN-REGULATED MUCIN-LIKE PROTEIN 1"/>
    <property type="match status" value="1"/>
</dbReference>
<dbReference type="GO" id="GO:0005770">
    <property type="term" value="C:late endosome"/>
    <property type="evidence" value="ECO:0007669"/>
    <property type="project" value="TreeGrafter"/>
</dbReference>
<dbReference type="GO" id="GO:0005794">
    <property type="term" value="C:Golgi apparatus"/>
    <property type="evidence" value="ECO:0007669"/>
    <property type="project" value="TreeGrafter"/>
</dbReference>
<evidence type="ECO:0000313" key="4">
    <source>
        <dbReference type="Proteomes" id="UP001488838"/>
    </source>
</evidence>
<dbReference type="AlphaFoldDB" id="A0AAW0JWI0"/>
<sequence>MAPFKTVCFTFLAILRRVQAQSSTSIALALNRATANFSLEDNNGLPDVSPQMFPPEIYFVQRTVIGSIGNIIRVQYASPHKILIINQVPHYRHERDLDTELRQVIQSASQAWGVVDNLERISSESASDPAAMELFSHLAGMLGDLLSMFVREHSLLRAQIWPDVKPICAEAGSETAEYPLASVCDPRDLNLQSSRRNLKKLHISTGQVIDKDDPSTEGKAKMGLTPTILTGNLNNTLSQSALCHYNRIPQPGSFAKSQFFDSVQEAGEATVEGLASEGGSPPRWRKQGLRVQGGPTSTPVPVSLLTKMTPSPATLTTSAQNTAVTSTPVSGGTPNASLLPTAAASLPSQLSKNISTVPREEAVTSPASKWNGSNTESPASFSPTSNNVHLTPTPKEHGPETSVPTTTPQPPTLMSSQAPTSTSTPQATSPLESLSASSISNHSSVVTSIQSTGAPTAPTSPTEGPSSSQTPTSHVTSEPAPKEKSPQDAEHDKVDCESETTTPFLIMQEVENALSSAKASEATFHGEGSWELQEMESEQMGLENMSRETVQSDFQDAERRGSGDGTNSNMSRSGSDLSVFLTGKPQRPESGKI</sequence>
<proteinExistence type="predicted"/>